<dbReference type="PANTHER" id="PTHR33446">
    <property type="entry name" value="PROTEIN TONB-RELATED"/>
    <property type="match status" value="1"/>
</dbReference>
<dbReference type="GO" id="GO:0015031">
    <property type="term" value="P:protein transport"/>
    <property type="evidence" value="ECO:0007669"/>
    <property type="project" value="UniProtKB-KW"/>
</dbReference>
<evidence type="ECO:0000256" key="1">
    <source>
        <dbReference type="ARBA" id="ARBA00004383"/>
    </source>
</evidence>
<keyword evidence="8" id="KW-1133">Transmembrane helix</keyword>
<feature type="domain" description="TonB C-terminal" evidence="12">
    <location>
        <begin position="177"/>
        <end position="263"/>
    </location>
</feature>
<sequence>MTSAAAKTAALMALGISLAAHAMVFGGAAIAPPSAPSGGEEAQSVALLGNDFADLAQGVAQPVGADTIKPVRPAQDTARPVTPELPAPRALQTSTGLPVATTVEPVQDAAPSTSARPQPRPQKTAARMEKPKPTQRVTATSGAKRNAKRGTEQGAKTGVSAKSQGQKNKQVAQPARRVSPQKYAAEVIRKIRATRKARGVGRGSAVVGFEIRRNGALASVRVVRSSGSATLDAAARDHIRRAAPFAPPPQGHARYSFEFVAQR</sequence>
<evidence type="ECO:0000259" key="12">
    <source>
        <dbReference type="PROSITE" id="PS52015"/>
    </source>
</evidence>
<feature type="region of interest" description="Disordered" evidence="10">
    <location>
        <begin position="64"/>
        <end position="178"/>
    </location>
</feature>
<dbReference type="NCBIfam" id="TIGR01352">
    <property type="entry name" value="tonB_Cterm"/>
    <property type="match status" value="1"/>
</dbReference>
<keyword evidence="11" id="KW-0732">Signal</keyword>
<dbReference type="RefSeq" id="WP_051697275.1">
    <property type="nucleotide sequence ID" value="NZ_AUNB01000040.1"/>
</dbReference>
<evidence type="ECO:0000256" key="3">
    <source>
        <dbReference type="ARBA" id="ARBA00022448"/>
    </source>
</evidence>
<dbReference type="SUPFAM" id="SSF74653">
    <property type="entry name" value="TolA/TonB C-terminal domain"/>
    <property type="match status" value="1"/>
</dbReference>
<feature type="signal peptide" evidence="11">
    <location>
        <begin position="1"/>
        <end position="22"/>
    </location>
</feature>
<keyword evidence="6" id="KW-0812">Transmembrane</keyword>
<dbReference type="Gene3D" id="3.30.1150.10">
    <property type="match status" value="1"/>
</dbReference>
<dbReference type="Pfam" id="PF13103">
    <property type="entry name" value="TonB_2"/>
    <property type="match status" value="1"/>
</dbReference>
<evidence type="ECO:0000313" key="14">
    <source>
        <dbReference type="Proteomes" id="UP000027471"/>
    </source>
</evidence>
<comment type="caution">
    <text evidence="13">The sequence shown here is derived from an EMBL/GenBank/DDBJ whole genome shotgun (WGS) entry which is preliminary data.</text>
</comment>
<keyword evidence="4" id="KW-1003">Cell membrane</keyword>
<dbReference type="GO" id="GO:0031992">
    <property type="term" value="F:energy transducer activity"/>
    <property type="evidence" value="ECO:0007669"/>
    <property type="project" value="TreeGrafter"/>
</dbReference>
<comment type="subcellular location">
    <subcellularLocation>
        <location evidence="1">Cell inner membrane</location>
        <topology evidence="1">Single-pass membrane protein</topology>
        <orientation evidence="1">Periplasmic side</orientation>
    </subcellularLocation>
</comment>
<dbReference type="AlphaFoldDB" id="A0A074JM17"/>
<keyword evidence="3" id="KW-0813">Transport</keyword>
<feature type="compositionally biased region" description="Polar residues" evidence="10">
    <location>
        <begin position="160"/>
        <end position="171"/>
    </location>
</feature>
<gene>
    <name evidence="13" type="ORF">DT23_05515</name>
</gene>
<dbReference type="GO" id="GO:0098797">
    <property type="term" value="C:plasma membrane protein complex"/>
    <property type="evidence" value="ECO:0007669"/>
    <property type="project" value="TreeGrafter"/>
</dbReference>
<dbReference type="PANTHER" id="PTHR33446:SF2">
    <property type="entry name" value="PROTEIN TONB"/>
    <property type="match status" value="1"/>
</dbReference>
<dbReference type="PROSITE" id="PS52015">
    <property type="entry name" value="TONB_CTD"/>
    <property type="match status" value="1"/>
</dbReference>
<organism evidence="13 14">
    <name type="scientific">Thioclava indica</name>
    <dbReference type="NCBI Taxonomy" id="1353528"/>
    <lineage>
        <taxon>Bacteria</taxon>
        <taxon>Pseudomonadati</taxon>
        <taxon>Pseudomonadota</taxon>
        <taxon>Alphaproteobacteria</taxon>
        <taxon>Rhodobacterales</taxon>
        <taxon>Paracoccaceae</taxon>
        <taxon>Thioclava</taxon>
    </lineage>
</organism>
<dbReference type="InterPro" id="IPR051045">
    <property type="entry name" value="TonB-dependent_transducer"/>
</dbReference>
<evidence type="ECO:0000313" key="13">
    <source>
        <dbReference type="EMBL" id="KEO57529.1"/>
    </source>
</evidence>
<dbReference type="Proteomes" id="UP000027471">
    <property type="component" value="Unassembled WGS sequence"/>
</dbReference>
<accession>A0A074JM17</accession>
<feature type="chain" id="PRO_5001696887" description="TonB C-terminal domain-containing protein" evidence="11">
    <location>
        <begin position="23"/>
        <end position="263"/>
    </location>
</feature>
<keyword evidence="5" id="KW-0997">Cell inner membrane</keyword>
<keyword evidence="9" id="KW-0472">Membrane</keyword>
<dbReference type="STRING" id="1353528.DT23_05515"/>
<evidence type="ECO:0000256" key="9">
    <source>
        <dbReference type="ARBA" id="ARBA00023136"/>
    </source>
</evidence>
<keyword evidence="14" id="KW-1185">Reference proteome</keyword>
<comment type="similarity">
    <text evidence="2">Belongs to the TonB family.</text>
</comment>
<evidence type="ECO:0000256" key="2">
    <source>
        <dbReference type="ARBA" id="ARBA00006555"/>
    </source>
</evidence>
<evidence type="ECO:0000256" key="6">
    <source>
        <dbReference type="ARBA" id="ARBA00022692"/>
    </source>
</evidence>
<dbReference type="eggNOG" id="COG0810">
    <property type="taxonomic scope" value="Bacteria"/>
</dbReference>
<evidence type="ECO:0000256" key="11">
    <source>
        <dbReference type="SAM" id="SignalP"/>
    </source>
</evidence>
<dbReference type="GO" id="GO:0055085">
    <property type="term" value="P:transmembrane transport"/>
    <property type="evidence" value="ECO:0007669"/>
    <property type="project" value="InterPro"/>
</dbReference>
<dbReference type="EMBL" id="AUNB01000040">
    <property type="protein sequence ID" value="KEO57529.1"/>
    <property type="molecule type" value="Genomic_DNA"/>
</dbReference>
<dbReference type="InterPro" id="IPR006260">
    <property type="entry name" value="TonB/TolA_C"/>
</dbReference>
<evidence type="ECO:0000256" key="5">
    <source>
        <dbReference type="ARBA" id="ARBA00022519"/>
    </source>
</evidence>
<protein>
    <recommendedName>
        <fullName evidence="12">TonB C-terminal domain-containing protein</fullName>
    </recommendedName>
</protein>
<evidence type="ECO:0000256" key="7">
    <source>
        <dbReference type="ARBA" id="ARBA00022927"/>
    </source>
</evidence>
<reference evidence="13 14" key="1">
    <citation type="journal article" date="2015" name="Antonie Van Leeuwenhoek">
        <title>Thioclava indica sp. nov., isolated from surface seawater of the Indian Ocean.</title>
        <authorList>
            <person name="Liu Y."/>
            <person name="Lai Q."/>
            <person name="Du J."/>
            <person name="Xu H."/>
            <person name="Jiang L."/>
            <person name="Shao Z."/>
        </authorList>
    </citation>
    <scope>NUCLEOTIDE SEQUENCE [LARGE SCALE GENOMIC DNA]</scope>
    <source>
        <strain evidence="13 14">DT23-4</strain>
    </source>
</reference>
<evidence type="ECO:0000256" key="10">
    <source>
        <dbReference type="SAM" id="MobiDB-lite"/>
    </source>
</evidence>
<keyword evidence="7" id="KW-0653">Protein transport</keyword>
<evidence type="ECO:0000256" key="4">
    <source>
        <dbReference type="ARBA" id="ARBA00022475"/>
    </source>
</evidence>
<dbReference type="InterPro" id="IPR037682">
    <property type="entry name" value="TonB_C"/>
</dbReference>
<proteinExistence type="inferred from homology"/>
<evidence type="ECO:0000256" key="8">
    <source>
        <dbReference type="ARBA" id="ARBA00022989"/>
    </source>
</evidence>
<name>A0A074JM17_9RHOB</name>